<evidence type="ECO:0000313" key="1">
    <source>
        <dbReference type="EMBL" id="GAA3561502.1"/>
    </source>
</evidence>
<dbReference type="EMBL" id="BAABCY010000032">
    <property type="protein sequence ID" value="GAA3561502.1"/>
    <property type="molecule type" value="Genomic_DNA"/>
</dbReference>
<name>A0ABP6X5D5_9FLAO</name>
<comment type="caution">
    <text evidence="1">The sequence shown here is derived from an EMBL/GenBank/DDBJ whole genome shotgun (WGS) entry which is preliminary data.</text>
</comment>
<accession>A0ABP6X5D5</accession>
<dbReference type="Proteomes" id="UP001500954">
    <property type="component" value="Unassembled WGS sequence"/>
</dbReference>
<protein>
    <submittedName>
        <fullName evidence="1">Uncharacterized protein</fullName>
    </submittedName>
</protein>
<organism evidence="1 2">
    <name type="scientific">Snuella lapsa</name>
    <dbReference type="NCBI Taxonomy" id="870481"/>
    <lineage>
        <taxon>Bacteria</taxon>
        <taxon>Pseudomonadati</taxon>
        <taxon>Bacteroidota</taxon>
        <taxon>Flavobacteriia</taxon>
        <taxon>Flavobacteriales</taxon>
        <taxon>Flavobacteriaceae</taxon>
        <taxon>Snuella</taxon>
    </lineage>
</organism>
<sequence>MVIGVTPNLEARKAFEFQLANALNAYKINTMQSVVAFESVFHDAKRTEAEIKAQVDTLLSVGYDTVLMSAVKGVNEKASYSSKSAKTDYRLRKFIGYYLLYQEALFNQDYYTRYKVYTIETSLYHLEKVGRSNLVWTGFYDLVDPTDMKETIDLYVKAVIKALEKEHIIEK</sequence>
<reference evidence="2" key="1">
    <citation type="journal article" date="2019" name="Int. J. Syst. Evol. Microbiol.">
        <title>The Global Catalogue of Microorganisms (GCM) 10K type strain sequencing project: providing services to taxonomists for standard genome sequencing and annotation.</title>
        <authorList>
            <consortium name="The Broad Institute Genomics Platform"/>
            <consortium name="The Broad Institute Genome Sequencing Center for Infectious Disease"/>
            <person name="Wu L."/>
            <person name="Ma J."/>
        </authorList>
    </citation>
    <scope>NUCLEOTIDE SEQUENCE [LARGE SCALE GENOMIC DNA]</scope>
    <source>
        <strain evidence="2">JCM 17111</strain>
    </source>
</reference>
<proteinExistence type="predicted"/>
<keyword evidence="2" id="KW-1185">Reference proteome</keyword>
<gene>
    <name evidence="1" type="ORF">GCM10022395_10140</name>
</gene>
<evidence type="ECO:0000313" key="2">
    <source>
        <dbReference type="Proteomes" id="UP001500954"/>
    </source>
</evidence>